<evidence type="ECO:0000259" key="3">
    <source>
        <dbReference type="Pfam" id="PF17173"/>
    </source>
</evidence>
<keyword evidence="5" id="KW-1185">Reference proteome</keyword>
<dbReference type="AlphaFoldDB" id="A0A6B8VQC2"/>
<dbReference type="Proteomes" id="UP000427071">
    <property type="component" value="Chromosome"/>
</dbReference>
<proteinExistence type="predicted"/>
<dbReference type="EMBL" id="CP046452">
    <property type="protein sequence ID" value="QGU02031.1"/>
    <property type="molecule type" value="Genomic_DNA"/>
</dbReference>
<dbReference type="InterPro" id="IPR033435">
    <property type="entry name" value="DUF5129"/>
</dbReference>
<feature type="signal peptide" evidence="2">
    <location>
        <begin position="1"/>
        <end position="24"/>
    </location>
</feature>
<feature type="chain" id="PRO_5038972969" description="DUF5129 domain-containing protein" evidence="2">
    <location>
        <begin position="25"/>
        <end position="481"/>
    </location>
</feature>
<evidence type="ECO:0000313" key="4">
    <source>
        <dbReference type="EMBL" id="QGU02031.1"/>
    </source>
</evidence>
<evidence type="ECO:0000256" key="1">
    <source>
        <dbReference type="SAM" id="Coils"/>
    </source>
</evidence>
<feature type="domain" description="DUF5129" evidence="3">
    <location>
        <begin position="62"/>
        <end position="378"/>
    </location>
</feature>
<dbReference type="RefSeq" id="WP_156192391.1">
    <property type="nucleotide sequence ID" value="NZ_CP046452.1"/>
</dbReference>
<reference evidence="5" key="1">
    <citation type="submission" date="2019-11" db="EMBL/GenBank/DDBJ databases">
        <title>Complete genome sequence of Corynebacterium kalinowskii 1959, a novel Corynebacterium species isolated from soil of a small paddock in Vilsendorf, Germany.</title>
        <authorList>
            <person name="Schaffert L."/>
            <person name="Ruwe M."/>
            <person name="Milse J."/>
            <person name="Hanuschka K."/>
            <person name="Ortseifen V."/>
            <person name="Droste J."/>
            <person name="Brandt D."/>
            <person name="Schlueter L."/>
            <person name="Kutter Y."/>
            <person name="Vinke S."/>
            <person name="Viehoefer P."/>
            <person name="Jacob L."/>
            <person name="Luebke N.-C."/>
            <person name="Schulte-Berndt E."/>
            <person name="Hain C."/>
            <person name="Linder M."/>
            <person name="Schmidt P."/>
            <person name="Wollenschlaeger L."/>
            <person name="Luttermann T."/>
            <person name="Thieme E."/>
            <person name="Hassa J."/>
            <person name="Haak M."/>
            <person name="Wittchen M."/>
            <person name="Mentz A."/>
            <person name="Persicke M."/>
            <person name="Busche T."/>
            <person name="Ruckert C."/>
        </authorList>
    </citation>
    <scope>NUCLEOTIDE SEQUENCE [LARGE SCALE GENOMIC DNA]</scope>
    <source>
        <strain evidence="5">1959</strain>
    </source>
</reference>
<sequence>MKAKSLIATAALATLLGGGAAATAYSLVDVPEPSEVAVTAPIQHGISKVEVHDPGNILNESDEARMLRDAGSIDTVSSVQQLHYIVFDKNRDNVNDSVEEYLRDNRPELIGKDKFADGVLIVGVGLDPRQAFVFAGEDVADDLDLREGSHLDKSLDAIKPGVKDNNIPAGLFAGVREATDVEKLAESRIESAESDRTAASVVSGLVTGGGLVLGSGIWAAARQKREKKLAQAREDLAFVSKEYGELAQRLDGIDIRANSLTSPLAHATLRSQWAEVRDHFLDLHDQVDRFGGLTTSAEPKQILAQAEEIGSAAEVARKVGYAEGNIDALFKLENGDEVVRKQETTELRADIVAAQGAVTNTDSGLFVALTQARAEADALLRDVAEPNFVERYARLLSDYQAALTTLKAQEFSDVKKPKTQPEAPAIYDQNYRPGYGYADFVPYWALSTWHSDAVAAQAEVSSSTNSSFSSGFSGAGGSSSF</sequence>
<dbReference type="Pfam" id="PF17173">
    <property type="entry name" value="DUF5129"/>
    <property type="match status" value="1"/>
</dbReference>
<keyword evidence="2" id="KW-0732">Signal</keyword>
<protein>
    <recommendedName>
        <fullName evidence="3">DUF5129 domain-containing protein</fullName>
    </recommendedName>
</protein>
<dbReference type="KEGG" id="ckw:CKALI_05810"/>
<keyword evidence="1" id="KW-0175">Coiled coil</keyword>
<accession>A0A6B8VQC2</accession>
<feature type="coiled-coil region" evidence="1">
    <location>
        <begin position="222"/>
        <end position="249"/>
    </location>
</feature>
<evidence type="ECO:0000256" key="2">
    <source>
        <dbReference type="SAM" id="SignalP"/>
    </source>
</evidence>
<gene>
    <name evidence="4" type="ORF">CKALI_05810</name>
</gene>
<name>A0A6B8VQC2_9CORY</name>
<evidence type="ECO:0000313" key="5">
    <source>
        <dbReference type="Proteomes" id="UP000427071"/>
    </source>
</evidence>
<organism evidence="4 5">
    <name type="scientific">Corynebacterium kalinowskii</name>
    <dbReference type="NCBI Taxonomy" id="2675216"/>
    <lineage>
        <taxon>Bacteria</taxon>
        <taxon>Bacillati</taxon>
        <taxon>Actinomycetota</taxon>
        <taxon>Actinomycetes</taxon>
        <taxon>Mycobacteriales</taxon>
        <taxon>Corynebacteriaceae</taxon>
        <taxon>Corynebacterium</taxon>
    </lineage>
</organism>